<accession>A0A8S1KXH1</accession>
<proteinExistence type="predicted"/>
<sequence>MRNNQIQKIANQILKFSFQNQVQKVKSSIKFGIQILKNAFKDIYFSN</sequence>
<evidence type="ECO:0000313" key="3">
    <source>
        <dbReference type="Proteomes" id="UP000692954"/>
    </source>
</evidence>
<gene>
    <name evidence="1" type="ORF">PSON_ATCC_30995.1.T0140163</name>
    <name evidence="2" type="ORF">PSON_ATCC_30995.1.T0140165</name>
</gene>
<evidence type="ECO:0000313" key="1">
    <source>
        <dbReference type="EMBL" id="CAD8060196.1"/>
    </source>
</evidence>
<dbReference type="EMBL" id="CAJJDN010000014">
    <property type="protein sequence ID" value="CAD8060200.1"/>
    <property type="molecule type" value="Genomic_DNA"/>
</dbReference>
<organism evidence="2 3">
    <name type="scientific">Paramecium sonneborni</name>
    <dbReference type="NCBI Taxonomy" id="65129"/>
    <lineage>
        <taxon>Eukaryota</taxon>
        <taxon>Sar</taxon>
        <taxon>Alveolata</taxon>
        <taxon>Ciliophora</taxon>
        <taxon>Intramacronucleata</taxon>
        <taxon>Oligohymenophorea</taxon>
        <taxon>Peniculida</taxon>
        <taxon>Parameciidae</taxon>
        <taxon>Paramecium</taxon>
    </lineage>
</organism>
<protein>
    <submittedName>
        <fullName evidence="2">Uncharacterized protein</fullName>
    </submittedName>
</protein>
<dbReference type="Proteomes" id="UP000692954">
    <property type="component" value="Unassembled WGS sequence"/>
</dbReference>
<name>A0A8S1KXH1_9CILI</name>
<comment type="caution">
    <text evidence="2">The sequence shown here is derived from an EMBL/GenBank/DDBJ whole genome shotgun (WGS) entry which is preliminary data.</text>
</comment>
<keyword evidence="3" id="KW-1185">Reference proteome</keyword>
<reference evidence="2" key="1">
    <citation type="submission" date="2021-01" db="EMBL/GenBank/DDBJ databases">
        <authorList>
            <consortium name="Genoscope - CEA"/>
            <person name="William W."/>
        </authorList>
    </citation>
    <scope>NUCLEOTIDE SEQUENCE</scope>
</reference>
<evidence type="ECO:0000313" key="2">
    <source>
        <dbReference type="EMBL" id="CAD8060200.1"/>
    </source>
</evidence>
<dbReference type="EMBL" id="CAJJDN010000014">
    <property type="protein sequence ID" value="CAD8060196.1"/>
    <property type="molecule type" value="Genomic_DNA"/>
</dbReference>
<dbReference type="AlphaFoldDB" id="A0A8S1KXH1"/>